<dbReference type="GO" id="GO:0032259">
    <property type="term" value="P:methylation"/>
    <property type="evidence" value="ECO:0007669"/>
    <property type="project" value="UniProtKB-KW"/>
</dbReference>
<evidence type="ECO:0000259" key="3">
    <source>
        <dbReference type="Pfam" id="PF08241"/>
    </source>
</evidence>
<dbReference type="InterPro" id="IPR029063">
    <property type="entry name" value="SAM-dependent_MTases_sf"/>
</dbReference>
<keyword evidence="1" id="KW-0808">Transferase</keyword>
<dbReference type="RefSeq" id="WP_186836751.1">
    <property type="nucleotide sequence ID" value="NZ_JACOPD010000004.1"/>
</dbReference>
<sequence>MSNIDINSEIRTQQQITDSGNPRKPTGDDGQKMLERMNESHYAVTGWALEHWNINESDIILDIGCGGGATLKRMSDSVVSGHLTGVDYSSTSVEMSKETNYDSVKSGKTDIIEASVECLPFLDNSFDKIITVESFYFWPHPQENLKEVYRVLKTDGTFLLVADIYGKDGLDVQILENIKKFNLYNPTPDEYKKLFENAGFIDVKVHIKEDDNWICIEGHK</sequence>
<dbReference type="Pfam" id="PF08241">
    <property type="entry name" value="Methyltransf_11"/>
    <property type="match status" value="1"/>
</dbReference>
<keyword evidence="4" id="KW-0489">Methyltransferase</keyword>
<dbReference type="Proteomes" id="UP000628463">
    <property type="component" value="Unassembled WGS sequence"/>
</dbReference>
<dbReference type="GO" id="GO:0008168">
    <property type="term" value="F:methyltransferase activity"/>
    <property type="evidence" value="ECO:0007669"/>
    <property type="project" value="UniProtKB-KW"/>
</dbReference>
<dbReference type="InterPro" id="IPR013216">
    <property type="entry name" value="Methyltransf_11"/>
</dbReference>
<evidence type="ECO:0000313" key="4">
    <source>
        <dbReference type="EMBL" id="MBC5680795.1"/>
    </source>
</evidence>
<feature type="domain" description="Methyltransferase type 11" evidence="3">
    <location>
        <begin position="61"/>
        <end position="159"/>
    </location>
</feature>
<reference evidence="4 5" key="1">
    <citation type="submission" date="2020-08" db="EMBL/GenBank/DDBJ databases">
        <title>Genome public.</title>
        <authorList>
            <person name="Liu C."/>
            <person name="Sun Q."/>
        </authorList>
    </citation>
    <scope>NUCLEOTIDE SEQUENCE [LARGE SCALE GENOMIC DNA]</scope>
    <source>
        <strain evidence="4 5">NSJ-43</strain>
    </source>
</reference>
<evidence type="ECO:0000256" key="2">
    <source>
        <dbReference type="SAM" id="MobiDB-lite"/>
    </source>
</evidence>
<dbReference type="PANTHER" id="PTHR44068:SF1">
    <property type="entry name" value="HYPOTHETICAL LOC100005854"/>
    <property type="match status" value="1"/>
</dbReference>
<evidence type="ECO:0000256" key="1">
    <source>
        <dbReference type="ARBA" id="ARBA00022679"/>
    </source>
</evidence>
<dbReference type="CDD" id="cd02440">
    <property type="entry name" value="AdoMet_MTases"/>
    <property type="match status" value="1"/>
</dbReference>
<comment type="caution">
    <text evidence="4">The sequence shown here is derived from an EMBL/GenBank/DDBJ whole genome shotgun (WGS) entry which is preliminary data.</text>
</comment>
<dbReference type="EMBL" id="JACOPD010000004">
    <property type="protein sequence ID" value="MBC5680795.1"/>
    <property type="molecule type" value="Genomic_DNA"/>
</dbReference>
<keyword evidence="5" id="KW-1185">Reference proteome</keyword>
<proteinExistence type="predicted"/>
<evidence type="ECO:0000313" key="5">
    <source>
        <dbReference type="Proteomes" id="UP000628463"/>
    </source>
</evidence>
<organism evidence="4 5">
    <name type="scientific">Lachnospira hominis</name>
    <name type="common">ex Liu et al. 2021</name>
    <dbReference type="NCBI Taxonomy" id="2763051"/>
    <lineage>
        <taxon>Bacteria</taxon>
        <taxon>Bacillati</taxon>
        <taxon>Bacillota</taxon>
        <taxon>Clostridia</taxon>
        <taxon>Lachnospirales</taxon>
        <taxon>Lachnospiraceae</taxon>
        <taxon>Lachnospira</taxon>
    </lineage>
</organism>
<name>A0ABR7G027_9FIRM</name>
<protein>
    <submittedName>
        <fullName evidence="4">Class I SAM-dependent methyltransferase</fullName>
    </submittedName>
</protein>
<feature type="compositionally biased region" description="Polar residues" evidence="2">
    <location>
        <begin position="1"/>
        <end position="20"/>
    </location>
</feature>
<accession>A0ABR7G027</accession>
<dbReference type="PANTHER" id="PTHR44068">
    <property type="entry name" value="ZGC:194242"/>
    <property type="match status" value="1"/>
</dbReference>
<gene>
    <name evidence="4" type="ORF">H8S01_07465</name>
</gene>
<feature type="region of interest" description="Disordered" evidence="2">
    <location>
        <begin position="1"/>
        <end position="31"/>
    </location>
</feature>
<dbReference type="InterPro" id="IPR050447">
    <property type="entry name" value="Erg6_SMT_methyltransf"/>
</dbReference>
<dbReference type="Gene3D" id="3.40.50.150">
    <property type="entry name" value="Vaccinia Virus protein VP39"/>
    <property type="match status" value="1"/>
</dbReference>
<dbReference type="SUPFAM" id="SSF53335">
    <property type="entry name" value="S-adenosyl-L-methionine-dependent methyltransferases"/>
    <property type="match status" value="1"/>
</dbReference>